<evidence type="ECO:0000313" key="5">
    <source>
        <dbReference type="EMBL" id="MBF6224591.1"/>
    </source>
</evidence>
<keyword evidence="6" id="KW-1185">Reference proteome</keyword>
<feature type="compositionally biased region" description="Low complexity" evidence="3">
    <location>
        <begin position="90"/>
        <end position="102"/>
    </location>
</feature>
<protein>
    <recommendedName>
        <fullName evidence="7">Mce-associated membrane protein</fullName>
    </recommendedName>
</protein>
<evidence type="ECO:0000256" key="3">
    <source>
        <dbReference type="SAM" id="MobiDB-lite"/>
    </source>
</evidence>
<organism evidence="5 6">
    <name type="scientific">Nocardia abscessus</name>
    <dbReference type="NCBI Taxonomy" id="120957"/>
    <lineage>
        <taxon>Bacteria</taxon>
        <taxon>Bacillati</taxon>
        <taxon>Actinomycetota</taxon>
        <taxon>Actinomycetes</taxon>
        <taxon>Mycobacteriales</taxon>
        <taxon>Nocardiaceae</taxon>
        <taxon>Nocardia</taxon>
    </lineage>
</organism>
<dbReference type="RefSeq" id="WP_195031919.1">
    <property type="nucleotide sequence ID" value="NZ_JADLRE010000003.1"/>
</dbReference>
<keyword evidence="2 4" id="KW-0472">Membrane</keyword>
<evidence type="ECO:0000256" key="1">
    <source>
        <dbReference type="ARBA" id="ARBA00004370"/>
    </source>
</evidence>
<reference evidence="5 6" key="1">
    <citation type="submission" date="2020-10" db="EMBL/GenBank/DDBJ databases">
        <title>Identification of Nocardia species via Next-generation sequencing and recognition of intraspecies genetic diversity.</title>
        <authorList>
            <person name="Li P."/>
            <person name="Li P."/>
            <person name="Lu B."/>
        </authorList>
    </citation>
    <scope>NUCLEOTIDE SEQUENCE [LARGE SCALE GENOMIC DNA]</scope>
    <source>
        <strain evidence="5 6">N-11</strain>
    </source>
</reference>
<evidence type="ECO:0008006" key="7">
    <source>
        <dbReference type="Google" id="ProtNLM"/>
    </source>
</evidence>
<feature type="region of interest" description="Disordered" evidence="3">
    <location>
        <begin position="1"/>
        <end position="38"/>
    </location>
</feature>
<accession>A0ABS0C4H4</accession>
<keyword evidence="4" id="KW-1133">Transmembrane helix</keyword>
<dbReference type="PANTHER" id="PTHR37042:SF4">
    <property type="entry name" value="OUTER MEMBRANE PROTEIN RV1973"/>
    <property type="match status" value="1"/>
</dbReference>
<feature type="region of interest" description="Disordered" evidence="3">
    <location>
        <begin position="90"/>
        <end position="129"/>
    </location>
</feature>
<name>A0ABS0C4H4_9NOCA</name>
<evidence type="ECO:0000313" key="6">
    <source>
        <dbReference type="Proteomes" id="UP000807309"/>
    </source>
</evidence>
<evidence type="ECO:0000256" key="4">
    <source>
        <dbReference type="SAM" id="Phobius"/>
    </source>
</evidence>
<sequence>MSESNGEGHRSRRRAVRSAGPPVEENATPTDVETATDAKAVTATDAETATDAKAVTAADAKTAAAADTKTVAADEVKTVAGDEVKTAPAEVSAVPSAATAVAGTEPRSVDAESSPSAPVPATDDSTADAGEATVTMTKAAAESPSTQQKSGASKGRGVSRILAMAAAALLVIALVCGATLSVLATRSAHERDERRAEYVETARQAIVNLTTIRADSAKQDIDRILSLASGEFKTEFDGRVDPFTSIVQQAKVVSTGEIVEAALESDDDRSGRVLVAAKQSLTNAGQAEPQTRYYRFRVTVSRGDSGLTVSDVEFVA</sequence>
<gene>
    <name evidence="5" type="ORF">IU470_05650</name>
</gene>
<comment type="subcellular location">
    <subcellularLocation>
        <location evidence="1">Membrane</location>
    </subcellularLocation>
</comment>
<dbReference type="EMBL" id="JADLRE010000003">
    <property type="protein sequence ID" value="MBF6224591.1"/>
    <property type="molecule type" value="Genomic_DNA"/>
</dbReference>
<feature type="transmembrane region" description="Helical" evidence="4">
    <location>
        <begin position="161"/>
        <end position="185"/>
    </location>
</feature>
<proteinExistence type="predicted"/>
<keyword evidence="4" id="KW-0812">Transmembrane</keyword>
<dbReference type="PANTHER" id="PTHR37042">
    <property type="entry name" value="OUTER MEMBRANE PROTEIN RV1973"/>
    <property type="match status" value="1"/>
</dbReference>
<dbReference type="Proteomes" id="UP000807309">
    <property type="component" value="Unassembled WGS sequence"/>
</dbReference>
<comment type="caution">
    <text evidence="5">The sequence shown here is derived from an EMBL/GenBank/DDBJ whole genome shotgun (WGS) entry which is preliminary data.</text>
</comment>
<evidence type="ECO:0000256" key="2">
    <source>
        <dbReference type="ARBA" id="ARBA00023136"/>
    </source>
</evidence>